<dbReference type="Gene3D" id="3.60.15.10">
    <property type="entry name" value="Ribonuclease Z/Hydroxyacylglutathione hydrolase-like"/>
    <property type="match status" value="1"/>
</dbReference>
<dbReference type="PANTHER" id="PTHR43546:SF8">
    <property type="entry name" value="METALLO-BETA-LACTAMASE DOMAIN-CONTAINING PROTEIN"/>
    <property type="match status" value="1"/>
</dbReference>
<sequence length="234" mass="26110">MSPINKTEVGKIIITRLSRASWFMIETDNKILHFDPGYAGYFQNQRIPLDELKKKADIVFVSHCHKDHLQQEALNRIIKQDTVIVAPIKCASRINSKNLRIVQPGDSLEFTEIGITVVNAYNTQEGHSTRKVHHKGDFVGYLINLKGKSLYFAGDTDLIPEMKDLGKVDIAFLPIGGTFVMDIEEAVAAVCVIDPNITFPMHQSNENLQIFKSAVKSKSGSRVVTLEVGDKTTV</sequence>
<protein>
    <recommendedName>
        <fullName evidence="3">Metallo-beta-lactamase domain-containing protein</fullName>
    </recommendedName>
</protein>
<evidence type="ECO:0000313" key="2">
    <source>
        <dbReference type="Proteomes" id="UP000195514"/>
    </source>
</evidence>
<dbReference type="EMBL" id="LT859958">
    <property type="protein sequence ID" value="SMX55074.1"/>
    <property type="molecule type" value="Genomic_DNA"/>
</dbReference>
<dbReference type="InterPro" id="IPR050114">
    <property type="entry name" value="UPF0173_UPF0282_UlaG_hydrolase"/>
</dbReference>
<evidence type="ECO:0008006" key="3">
    <source>
        <dbReference type="Google" id="ProtNLM"/>
    </source>
</evidence>
<organism evidence="1 2">
    <name type="scientific">Candidatus Brevifilum fermentans</name>
    <dbReference type="NCBI Taxonomy" id="1986204"/>
    <lineage>
        <taxon>Bacteria</taxon>
        <taxon>Bacillati</taxon>
        <taxon>Chloroflexota</taxon>
        <taxon>Anaerolineae</taxon>
        <taxon>Anaerolineales</taxon>
        <taxon>Anaerolineaceae</taxon>
        <taxon>Candidatus Brevifilum</taxon>
    </lineage>
</organism>
<dbReference type="Pfam" id="PF13483">
    <property type="entry name" value="Lactamase_B_3"/>
    <property type="match status" value="1"/>
</dbReference>
<keyword evidence="2" id="KW-1185">Reference proteome</keyword>
<dbReference type="RefSeq" id="WP_087862868.1">
    <property type="nucleotide sequence ID" value="NZ_LT859958.1"/>
</dbReference>
<name>A0A1Y6K630_9CHLR</name>
<dbReference type="SUPFAM" id="SSF56281">
    <property type="entry name" value="Metallo-hydrolase/oxidoreductase"/>
    <property type="match status" value="1"/>
</dbReference>
<dbReference type="InterPro" id="IPR036866">
    <property type="entry name" value="RibonucZ/Hydroxyglut_hydro"/>
</dbReference>
<dbReference type="AlphaFoldDB" id="A0A1Y6K630"/>
<dbReference type="PANTHER" id="PTHR43546">
    <property type="entry name" value="UPF0173 METAL-DEPENDENT HYDROLASE MJ1163-RELATED"/>
    <property type="match status" value="1"/>
</dbReference>
<evidence type="ECO:0000313" key="1">
    <source>
        <dbReference type="EMBL" id="SMX55074.1"/>
    </source>
</evidence>
<dbReference type="KEGG" id="abat:CFX1CAM_2009"/>
<accession>A0A1Y6K630</accession>
<dbReference type="OrthoDB" id="9789133at2"/>
<proteinExistence type="predicted"/>
<gene>
    <name evidence="1" type="ORF">CFX1CAM_2009</name>
</gene>
<reference evidence="2" key="1">
    <citation type="submission" date="2017-05" db="EMBL/GenBank/DDBJ databases">
        <authorList>
            <person name="Kirkegaard R."/>
            <person name="Mcilroy J S."/>
        </authorList>
    </citation>
    <scope>NUCLEOTIDE SEQUENCE [LARGE SCALE GENOMIC DNA]</scope>
</reference>
<dbReference type="Proteomes" id="UP000195514">
    <property type="component" value="Chromosome I"/>
</dbReference>